<evidence type="ECO:0008006" key="3">
    <source>
        <dbReference type="Google" id="ProtNLM"/>
    </source>
</evidence>
<organism evidence="2">
    <name type="scientific">Selaginella moellendorffii</name>
    <name type="common">Spikemoss</name>
    <dbReference type="NCBI Taxonomy" id="88036"/>
    <lineage>
        <taxon>Eukaryota</taxon>
        <taxon>Viridiplantae</taxon>
        <taxon>Streptophyta</taxon>
        <taxon>Embryophyta</taxon>
        <taxon>Tracheophyta</taxon>
        <taxon>Lycopodiopsida</taxon>
        <taxon>Selaginellales</taxon>
        <taxon>Selaginellaceae</taxon>
        <taxon>Selaginella</taxon>
    </lineage>
</organism>
<sequence length="728" mass="81718">MEQAMADAAFARKGGQVPVALEEAVRETLEMRRVITAFRRDCLHFREGGLLYEIVKSWYDERYAAERSTDYPESLERRNPYAAFKGKHPELAEWYGELDFLLQEIPVGNSATTVLNLPLDSGDASRALEPDGILSRIISPCPFLTHGENVALAVLDARLWLCRSALPLAIGQETSYWDASGGGGGVVLPKRPTLPSTFYVLLQESAVQVHATLLRHSSNRLYELAPSDFTDDKRECFWARMARVRFPHVDNRGMSSREFAATLARSSAGEDRDLDYLECWREDETRDMYRLLAMFIHDRTPEMHEEQMEKLAKEEEEEEEVGSYLGLQGLHLVYDVGFAPLASKLRRSLRFRSSSEEQGPWALVSIKHNIRFTFRMLLKYHDEEALLQFPSFGIQGTVAYRHTQHSHLLNVWGPEVDSRNALHSSLRKLKTKYTTRRALSIMLNTNWNRHELELYPFCDLSQHVNLVAHGVVILLELRLLILSLVSIVHFPNCGTSQCDRAHLLKECVPCVASGTVLEHPDVNCCKAVNALGHNCLCSLIVSSTGVLAKETMKRYVESCQVVLPEDYQCEGIIVGLLVQYGSTTVGNGNFVSLSSTSSAPTVDIEGFGKNGTTRLFSVVMADQKALVASNKVYPYINFWIANIPAGSTGAVKDSILEPYVSPSNTSKNIPYPNPFNARNHTYDFVLVPQRNPLVKPMDSRLVNSLADIIQQYHCGSPLQTVSFTTSLH</sequence>
<dbReference type="Gramene" id="EFJ22215">
    <property type="protein sequence ID" value="EFJ22215"/>
    <property type="gene ID" value="SELMODRAFT_416607"/>
</dbReference>
<dbReference type="PANTHER" id="PTHR11362:SF82">
    <property type="entry name" value="PHOSPHATIDYLETHANOLAMINE-BINDING PROTEIN 4"/>
    <property type="match status" value="1"/>
</dbReference>
<evidence type="ECO:0000313" key="1">
    <source>
        <dbReference type="EMBL" id="EFJ22215.1"/>
    </source>
</evidence>
<dbReference type="InterPro" id="IPR036610">
    <property type="entry name" value="PEBP-like_sf"/>
</dbReference>
<dbReference type="KEGG" id="smo:SELMODRAFT_416607"/>
<dbReference type="Gene3D" id="3.90.280.10">
    <property type="entry name" value="PEBP-like"/>
    <property type="match status" value="1"/>
</dbReference>
<evidence type="ECO:0000313" key="2">
    <source>
        <dbReference type="Proteomes" id="UP000001514"/>
    </source>
</evidence>
<proteinExistence type="predicted"/>
<accession>D8RZU8</accession>
<dbReference type="EMBL" id="GL377596">
    <property type="protein sequence ID" value="EFJ22215.1"/>
    <property type="molecule type" value="Genomic_DNA"/>
</dbReference>
<dbReference type="SUPFAM" id="SSF49777">
    <property type="entry name" value="PEBP-like"/>
    <property type="match status" value="1"/>
</dbReference>
<dbReference type="AlphaFoldDB" id="D8RZU8"/>
<gene>
    <name evidence="1" type="ORF">SELMODRAFT_416607</name>
</gene>
<dbReference type="PANTHER" id="PTHR11362">
    <property type="entry name" value="PHOSPHATIDYLETHANOLAMINE-BINDING PROTEIN"/>
    <property type="match status" value="1"/>
</dbReference>
<dbReference type="Proteomes" id="UP000001514">
    <property type="component" value="Unassembled WGS sequence"/>
</dbReference>
<dbReference type="HOGENOM" id="CLU_380542_0_0_1"/>
<keyword evidence="2" id="KW-1185">Reference proteome</keyword>
<dbReference type="InterPro" id="IPR035810">
    <property type="entry name" value="PEBP_euk"/>
</dbReference>
<reference evidence="1 2" key="1">
    <citation type="journal article" date="2011" name="Science">
        <title>The Selaginella genome identifies genetic changes associated with the evolution of vascular plants.</title>
        <authorList>
            <person name="Banks J.A."/>
            <person name="Nishiyama T."/>
            <person name="Hasebe M."/>
            <person name="Bowman J.L."/>
            <person name="Gribskov M."/>
            <person name="dePamphilis C."/>
            <person name="Albert V.A."/>
            <person name="Aono N."/>
            <person name="Aoyama T."/>
            <person name="Ambrose B.A."/>
            <person name="Ashton N.W."/>
            <person name="Axtell M.J."/>
            <person name="Barker E."/>
            <person name="Barker M.S."/>
            <person name="Bennetzen J.L."/>
            <person name="Bonawitz N.D."/>
            <person name="Chapple C."/>
            <person name="Cheng C."/>
            <person name="Correa L.G."/>
            <person name="Dacre M."/>
            <person name="DeBarry J."/>
            <person name="Dreyer I."/>
            <person name="Elias M."/>
            <person name="Engstrom E.M."/>
            <person name="Estelle M."/>
            <person name="Feng L."/>
            <person name="Finet C."/>
            <person name="Floyd S.K."/>
            <person name="Frommer W.B."/>
            <person name="Fujita T."/>
            <person name="Gramzow L."/>
            <person name="Gutensohn M."/>
            <person name="Harholt J."/>
            <person name="Hattori M."/>
            <person name="Heyl A."/>
            <person name="Hirai T."/>
            <person name="Hiwatashi Y."/>
            <person name="Ishikawa M."/>
            <person name="Iwata M."/>
            <person name="Karol K.G."/>
            <person name="Koehler B."/>
            <person name="Kolukisaoglu U."/>
            <person name="Kubo M."/>
            <person name="Kurata T."/>
            <person name="Lalonde S."/>
            <person name="Li K."/>
            <person name="Li Y."/>
            <person name="Litt A."/>
            <person name="Lyons E."/>
            <person name="Manning G."/>
            <person name="Maruyama T."/>
            <person name="Michael T.P."/>
            <person name="Mikami K."/>
            <person name="Miyazaki S."/>
            <person name="Morinaga S."/>
            <person name="Murata T."/>
            <person name="Mueller-Roeber B."/>
            <person name="Nelson D.R."/>
            <person name="Obara M."/>
            <person name="Oguri Y."/>
            <person name="Olmstead R.G."/>
            <person name="Onodera N."/>
            <person name="Petersen B.L."/>
            <person name="Pils B."/>
            <person name="Prigge M."/>
            <person name="Rensing S.A."/>
            <person name="Riano-Pachon D.M."/>
            <person name="Roberts A.W."/>
            <person name="Sato Y."/>
            <person name="Scheller H.V."/>
            <person name="Schulz B."/>
            <person name="Schulz C."/>
            <person name="Shakirov E.V."/>
            <person name="Shibagaki N."/>
            <person name="Shinohara N."/>
            <person name="Shippen D.E."/>
            <person name="Soerensen I."/>
            <person name="Sotooka R."/>
            <person name="Sugimoto N."/>
            <person name="Sugita M."/>
            <person name="Sumikawa N."/>
            <person name="Tanurdzic M."/>
            <person name="Theissen G."/>
            <person name="Ulvskov P."/>
            <person name="Wakazuki S."/>
            <person name="Weng J.K."/>
            <person name="Willats W.W."/>
            <person name="Wipf D."/>
            <person name="Wolf P.G."/>
            <person name="Yang L."/>
            <person name="Zimmer A.D."/>
            <person name="Zhu Q."/>
            <person name="Mitros T."/>
            <person name="Hellsten U."/>
            <person name="Loque D."/>
            <person name="Otillar R."/>
            <person name="Salamov A."/>
            <person name="Schmutz J."/>
            <person name="Shapiro H."/>
            <person name="Lindquist E."/>
            <person name="Lucas S."/>
            <person name="Rokhsar D."/>
            <person name="Grigoriev I.V."/>
        </authorList>
    </citation>
    <scope>NUCLEOTIDE SEQUENCE [LARGE SCALE GENOMIC DNA]</scope>
</reference>
<protein>
    <recommendedName>
        <fullName evidence="3">Bifunctional inhibitor/plant lipid transfer protein/seed storage helical domain-containing protein</fullName>
    </recommendedName>
</protein>
<dbReference type="InParanoid" id="D8RZU8"/>
<name>D8RZU8_SELML</name>